<keyword evidence="3" id="KW-1185">Reference proteome</keyword>
<dbReference type="SUPFAM" id="SSF56672">
    <property type="entry name" value="DNA/RNA polymerases"/>
    <property type="match status" value="1"/>
</dbReference>
<dbReference type="InterPro" id="IPR043502">
    <property type="entry name" value="DNA/RNA_pol_sf"/>
</dbReference>
<evidence type="ECO:0000313" key="3">
    <source>
        <dbReference type="Proteomes" id="UP001497623"/>
    </source>
</evidence>
<dbReference type="PANTHER" id="PTHR33395">
    <property type="entry name" value="TRANSCRIPTASE, PUTATIVE-RELATED-RELATED"/>
    <property type="match status" value="1"/>
</dbReference>
<evidence type="ECO:0000313" key="2">
    <source>
        <dbReference type="EMBL" id="CAL4119083.1"/>
    </source>
</evidence>
<dbReference type="AlphaFoldDB" id="A0AAV2R9L7"/>
<sequence>RSLNFHSKSIKWKEVNECMRAINWEANFENTDTIKGTQELEEIITKICIEKIPKRMQQQKSRIPKQRKKLLNRIKMLKREKHKAHSKEKKKFFEMKILETEEKVLENRRKEKLQSEEKAIDCMKENPRMLYSYINKQRNRQKEIGPFKIGDVYIYDGKEICNSLKVQYVSQFSPNINRRNEHLFDNPNQDDLTEIKVGVENIEDAIDELDENSSAGPDGLPAIFLKKTKDTISKPLAILLRKSLNEGKIPDIFKLAFVTPIHKGGTKQKPEQYRPVSLTSHIMKVFERVIKKSLMSHLIENQKFNKGQHGFVPGKSTQTQLLAHYNDIYEALMEGKKSRYSIFRFCKGLRQG</sequence>
<feature type="non-terminal residue" evidence="2">
    <location>
        <position position="1"/>
    </location>
</feature>
<organism evidence="2 3">
    <name type="scientific">Meganyctiphanes norvegica</name>
    <name type="common">Northern krill</name>
    <name type="synonym">Thysanopoda norvegica</name>
    <dbReference type="NCBI Taxonomy" id="48144"/>
    <lineage>
        <taxon>Eukaryota</taxon>
        <taxon>Metazoa</taxon>
        <taxon>Ecdysozoa</taxon>
        <taxon>Arthropoda</taxon>
        <taxon>Crustacea</taxon>
        <taxon>Multicrustacea</taxon>
        <taxon>Malacostraca</taxon>
        <taxon>Eumalacostraca</taxon>
        <taxon>Eucarida</taxon>
        <taxon>Euphausiacea</taxon>
        <taxon>Euphausiidae</taxon>
        <taxon>Meganyctiphanes</taxon>
    </lineage>
</organism>
<name>A0AAV2R9L7_MEGNR</name>
<evidence type="ECO:0008006" key="4">
    <source>
        <dbReference type="Google" id="ProtNLM"/>
    </source>
</evidence>
<gene>
    <name evidence="2" type="ORF">MNOR_LOCUS21601</name>
</gene>
<dbReference type="PANTHER" id="PTHR33395:SF22">
    <property type="entry name" value="REVERSE TRANSCRIPTASE DOMAIN-CONTAINING PROTEIN"/>
    <property type="match status" value="1"/>
</dbReference>
<dbReference type="EMBL" id="CAXKWB010017510">
    <property type="protein sequence ID" value="CAL4119083.1"/>
    <property type="molecule type" value="Genomic_DNA"/>
</dbReference>
<proteinExistence type="predicted"/>
<accession>A0AAV2R9L7</accession>
<comment type="caution">
    <text evidence="2">The sequence shown here is derived from an EMBL/GenBank/DDBJ whole genome shotgun (WGS) entry which is preliminary data.</text>
</comment>
<evidence type="ECO:0000256" key="1">
    <source>
        <dbReference type="SAM" id="Coils"/>
    </source>
</evidence>
<feature type="coiled-coil region" evidence="1">
    <location>
        <begin position="67"/>
        <end position="118"/>
    </location>
</feature>
<keyword evidence="1" id="KW-0175">Coiled coil</keyword>
<dbReference type="GO" id="GO:0007508">
    <property type="term" value="P:larval heart development"/>
    <property type="evidence" value="ECO:0007669"/>
    <property type="project" value="TreeGrafter"/>
</dbReference>
<reference evidence="2 3" key="1">
    <citation type="submission" date="2024-05" db="EMBL/GenBank/DDBJ databases">
        <authorList>
            <person name="Wallberg A."/>
        </authorList>
    </citation>
    <scope>NUCLEOTIDE SEQUENCE [LARGE SCALE GENOMIC DNA]</scope>
</reference>
<dbReference type="GO" id="GO:0061343">
    <property type="term" value="P:cell adhesion involved in heart morphogenesis"/>
    <property type="evidence" value="ECO:0007669"/>
    <property type="project" value="TreeGrafter"/>
</dbReference>
<dbReference type="Proteomes" id="UP001497623">
    <property type="component" value="Unassembled WGS sequence"/>
</dbReference>
<protein>
    <recommendedName>
        <fullName evidence="4">Reverse transcriptase domain-containing protein</fullName>
    </recommendedName>
</protein>
<dbReference type="GO" id="GO:0031012">
    <property type="term" value="C:extracellular matrix"/>
    <property type="evidence" value="ECO:0007669"/>
    <property type="project" value="TreeGrafter"/>
</dbReference>
<dbReference type="GO" id="GO:0071897">
    <property type="term" value="P:DNA biosynthetic process"/>
    <property type="evidence" value="ECO:0007669"/>
    <property type="project" value="UniProtKB-ARBA"/>
</dbReference>